<dbReference type="GO" id="GO:0005886">
    <property type="term" value="C:plasma membrane"/>
    <property type="evidence" value="ECO:0007669"/>
    <property type="project" value="UniProtKB-SubCell"/>
</dbReference>
<dbReference type="AlphaFoldDB" id="A0A6L2R7K3"/>
<feature type="transmembrane region" description="Helical" evidence="8">
    <location>
        <begin position="326"/>
        <end position="345"/>
    </location>
</feature>
<dbReference type="EMBL" id="BLLL01000019">
    <property type="protein sequence ID" value="GFH63454.1"/>
    <property type="molecule type" value="Genomic_DNA"/>
</dbReference>
<evidence type="ECO:0000256" key="8">
    <source>
        <dbReference type="SAM" id="Phobius"/>
    </source>
</evidence>
<comment type="similarity">
    <text evidence="2">Belongs to the BCCT transporter (TC 2.A.15) family.</text>
</comment>
<evidence type="ECO:0000256" key="4">
    <source>
        <dbReference type="ARBA" id="ARBA00022475"/>
    </source>
</evidence>
<feature type="transmembrane region" description="Helical" evidence="8">
    <location>
        <begin position="22"/>
        <end position="42"/>
    </location>
</feature>
<accession>A0A6L2R7K3</accession>
<evidence type="ECO:0000256" key="1">
    <source>
        <dbReference type="ARBA" id="ARBA00004651"/>
    </source>
</evidence>
<evidence type="ECO:0000256" key="7">
    <source>
        <dbReference type="ARBA" id="ARBA00023136"/>
    </source>
</evidence>
<dbReference type="GO" id="GO:0022857">
    <property type="term" value="F:transmembrane transporter activity"/>
    <property type="evidence" value="ECO:0007669"/>
    <property type="project" value="InterPro"/>
</dbReference>
<sequence>MQLQKIEIDATPQVDLRQDKKILIPAAIVLFFIVVVSLLNPGATEKCLNSLYVPFVKYTGTYYLWVTFAMIFLSVYFICSRYGAIRFGDPGEKPEFGEGAWIAMMFCSGVAGAVMFWSIVEPLFNLAFPPQYAKALSREAYDWSLAYVLLHWGPVTWPWYAVTALPICFMFYRLKKPVLRISAVAGPVIGEKAVNGWAGSALEVFFIIGLVFSNTAVMGVSLPIVAQALSALVGHPPTFGLQAGILVASTAIFTTSVTLGLKRGIKVLSWINVFIALGMVTFTFVVGPTTQIFNSFTNAFGKMVGNFFDMLFWTSPWQTDSFPQDWTIFYALWMASYGPFMGLFIARISRGRTVRQVLLMSILGGMSGSFLIHGVFGSYTLNVQMSGLVDAVGLLKDSGGPAALIAVLQTLPLSGIVLIGYCLFSTIFLATSVDSSAYILACSATKKLAPGTEPSLFSRFFWAILQGGLALAVISLGGLAPAKIFANFSGALMLVPIAFAVIALFKFIKDIDMDHEARLEKNFKD</sequence>
<protein>
    <submittedName>
        <fullName evidence="9">BCCT transporter</fullName>
    </submittedName>
</protein>
<keyword evidence="4" id="KW-1003">Cell membrane</keyword>
<feature type="transmembrane region" description="Helical" evidence="8">
    <location>
        <begin position="357"/>
        <end position="376"/>
    </location>
</feature>
<evidence type="ECO:0000256" key="6">
    <source>
        <dbReference type="ARBA" id="ARBA00022989"/>
    </source>
</evidence>
<feature type="transmembrane region" description="Helical" evidence="8">
    <location>
        <begin position="100"/>
        <end position="120"/>
    </location>
</feature>
<dbReference type="PANTHER" id="PTHR30047:SF7">
    <property type="entry name" value="HIGH-AFFINITY CHOLINE TRANSPORT PROTEIN"/>
    <property type="match status" value="1"/>
</dbReference>
<evidence type="ECO:0000256" key="3">
    <source>
        <dbReference type="ARBA" id="ARBA00022448"/>
    </source>
</evidence>
<dbReference type="InterPro" id="IPR000060">
    <property type="entry name" value="BCCT_transptr"/>
</dbReference>
<keyword evidence="6 8" id="KW-1133">Transmembrane helix</keyword>
<name>A0A6L2R7K3_9BACT</name>
<gene>
    <name evidence="9" type="ORF">ZNDK_1225</name>
</gene>
<keyword evidence="3" id="KW-0813">Transport</keyword>
<feature type="transmembrane region" description="Helical" evidence="8">
    <location>
        <begin position="267"/>
        <end position="286"/>
    </location>
</feature>
<feature type="transmembrane region" description="Helical" evidence="8">
    <location>
        <begin position="157"/>
        <end position="174"/>
    </location>
</feature>
<keyword evidence="5 8" id="KW-0812">Transmembrane</keyword>
<keyword evidence="7 8" id="KW-0472">Membrane</keyword>
<evidence type="ECO:0000256" key="5">
    <source>
        <dbReference type="ARBA" id="ARBA00022692"/>
    </source>
</evidence>
<feature type="transmembrane region" description="Helical" evidence="8">
    <location>
        <begin position="204"/>
        <end position="233"/>
    </location>
</feature>
<evidence type="ECO:0000256" key="2">
    <source>
        <dbReference type="ARBA" id="ARBA00005658"/>
    </source>
</evidence>
<proteinExistence type="inferred from homology"/>
<dbReference type="Pfam" id="PF02028">
    <property type="entry name" value="BCCT"/>
    <property type="match status" value="1"/>
</dbReference>
<feature type="transmembrane region" description="Helical" evidence="8">
    <location>
        <begin position="239"/>
        <end position="260"/>
    </location>
</feature>
<dbReference type="Proteomes" id="UP000505077">
    <property type="component" value="Unassembled WGS sequence"/>
</dbReference>
<reference evidence="9 10" key="1">
    <citation type="journal article" date="2020" name="ISME J.">
        <title>Parallel Reductive Genome Evolution in Desulfovibrio Ectosymbionts Independently Acquired by Trichonympha Protists in the Termite Gut.</title>
        <authorList>
            <person name="Takeuchi M."/>
            <person name="Kuwahara H."/>
            <person name="Murakami T."/>
            <person name="Takahashi K."/>
            <person name="Kajitani R."/>
            <person name="Toyoda A."/>
            <person name="Itoh T."/>
            <person name="Ohkuma M."/>
            <person name="Hongoh Y."/>
        </authorList>
    </citation>
    <scope>NUCLEOTIDE SEQUENCE [LARGE SCALE GENOMIC DNA]</scope>
    <source>
        <strain evidence="9">ZnDsv-02</strain>
    </source>
</reference>
<feature type="transmembrane region" description="Helical" evidence="8">
    <location>
        <begin position="460"/>
        <end position="482"/>
    </location>
</feature>
<evidence type="ECO:0000313" key="9">
    <source>
        <dbReference type="EMBL" id="GFH63454.1"/>
    </source>
</evidence>
<feature type="transmembrane region" description="Helical" evidence="8">
    <location>
        <begin position="488"/>
        <end position="508"/>
    </location>
</feature>
<dbReference type="PANTHER" id="PTHR30047">
    <property type="entry name" value="HIGH-AFFINITY CHOLINE TRANSPORT PROTEIN-RELATED"/>
    <property type="match status" value="1"/>
</dbReference>
<comment type="subcellular location">
    <subcellularLocation>
        <location evidence="1">Cell membrane</location>
        <topology evidence="1">Multi-pass membrane protein</topology>
    </subcellularLocation>
</comment>
<organism evidence="9 10">
    <name type="scientific">Candidatus Desulfovibrio kirbyi</name>
    <dbReference type="NCBI Taxonomy" id="2696086"/>
    <lineage>
        <taxon>Bacteria</taxon>
        <taxon>Pseudomonadati</taxon>
        <taxon>Thermodesulfobacteriota</taxon>
        <taxon>Desulfovibrionia</taxon>
        <taxon>Desulfovibrionales</taxon>
        <taxon>Desulfovibrionaceae</taxon>
        <taxon>Desulfovibrio</taxon>
    </lineage>
</organism>
<comment type="caution">
    <text evidence="9">The sequence shown here is derived from an EMBL/GenBank/DDBJ whole genome shotgun (WGS) entry which is preliminary data.</text>
</comment>
<feature type="transmembrane region" description="Helical" evidence="8">
    <location>
        <begin position="62"/>
        <end position="79"/>
    </location>
</feature>
<evidence type="ECO:0000313" key="10">
    <source>
        <dbReference type="Proteomes" id="UP000505077"/>
    </source>
</evidence>